<protein>
    <submittedName>
        <fullName evidence="2">Uncharacterized protein</fullName>
    </submittedName>
</protein>
<comment type="caution">
    <text evidence="2">The sequence shown here is derived from an EMBL/GenBank/DDBJ whole genome shotgun (WGS) entry which is preliminary data.</text>
</comment>
<feature type="region of interest" description="Disordered" evidence="1">
    <location>
        <begin position="621"/>
        <end position="663"/>
    </location>
</feature>
<evidence type="ECO:0000313" key="3">
    <source>
        <dbReference type="Proteomes" id="UP000696573"/>
    </source>
</evidence>
<dbReference type="OrthoDB" id="10515452at2759"/>
<reference evidence="2" key="1">
    <citation type="submission" date="2021-10" db="EMBL/GenBank/DDBJ databases">
        <authorList>
            <person name="Piombo E."/>
        </authorList>
    </citation>
    <scope>NUCLEOTIDE SEQUENCE</scope>
</reference>
<feature type="compositionally biased region" description="Acidic residues" evidence="1">
    <location>
        <begin position="209"/>
        <end position="226"/>
    </location>
</feature>
<feature type="region of interest" description="Disordered" evidence="1">
    <location>
        <begin position="504"/>
        <end position="534"/>
    </location>
</feature>
<name>A0A9N9VAD7_9HYPO</name>
<dbReference type="AlphaFoldDB" id="A0A9N9VAD7"/>
<dbReference type="Proteomes" id="UP000696573">
    <property type="component" value="Unassembled WGS sequence"/>
</dbReference>
<gene>
    <name evidence="2" type="ORF">CRHIZ90672A_00006544</name>
</gene>
<sequence length="663" mass="75611">MSESAAGLQYQGFDMPTIKFIAARLRPVSDLLETYADLSVNSKSADHWKSMPQTELNSQYERMAECIFQHLEASKREYPDAFEDLKVKLTGTKLLTWDKFSDVGSDESAIQKAISMDRTARKNQIQVCLSFPILGNLWAMRFIRDVKEGASAKLTGIINEHHLFEKMKTALTAYYRGQPDVFQVTEVPDRYMFHGTLADIAKHKTGGNSEDDEEDDIDQSSEDEGSASDSESVIALQEQLDKNELETHSFLIGEYDPMSLLADLNNVDWNQKIDLWTVDKIKHVRKNTVTREGVMQKYRQVFEEINSFEITGSTFTTISSMTKAEKAVLPEDIKHTIALICLNKDKKLYQEMKDILSQDKQSAEEDVIEWLEPAKFPVACPVSETISDWMQMSRLWKGSKMENFFSKSAQRMRTALETLKEREQILLQALADRPGSERVVAMITKLFEKMDRQTKEMNRQTTEMLDRQTKETNRQNEILDCQNEMLVHHGVILDHLFSASMSKLETGKDGFPNKRQRTEREGPLETENKNANSALDFSEEASLKQMDQDLSTTLDGMETTMRGFLETTKKHLDAGNVEGLVHALALLPSELCQWIKNDDDRIECYSDEKMKEWIARFNGQAPQGAEQTQPGQVQSGQVQQSQFQSFAANPSTSRHSLFGWGNK</sequence>
<proteinExistence type="predicted"/>
<organism evidence="2 3">
    <name type="scientific">Clonostachys rhizophaga</name>
    <dbReference type="NCBI Taxonomy" id="160324"/>
    <lineage>
        <taxon>Eukaryota</taxon>
        <taxon>Fungi</taxon>
        <taxon>Dikarya</taxon>
        <taxon>Ascomycota</taxon>
        <taxon>Pezizomycotina</taxon>
        <taxon>Sordariomycetes</taxon>
        <taxon>Hypocreomycetidae</taxon>
        <taxon>Hypocreales</taxon>
        <taxon>Bionectriaceae</taxon>
        <taxon>Clonostachys</taxon>
    </lineage>
</organism>
<accession>A0A9N9VAD7</accession>
<evidence type="ECO:0000313" key="2">
    <source>
        <dbReference type="EMBL" id="CAH0018160.1"/>
    </source>
</evidence>
<feature type="region of interest" description="Disordered" evidence="1">
    <location>
        <begin position="203"/>
        <end position="232"/>
    </location>
</feature>
<keyword evidence="3" id="KW-1185">Reference proteome</keyword>
<feature type="compositionally biased region" description="Basic and acidic residues" evidence="1">
    <location>
        <begin position="505"/>
        <end position="528"/>
    </location>
</feature>
<dbReference type="EMBL" id="CABFNQ020000532">
    <property type="protein sequence ID" value="CAH0018160.1"/>
    <property type="molecule type" value="Genomic_DNA"/>
</dbReference>
<feature type="compositionally biased region" description="Low complexity" evidence="1">
    <location>
        <begin position="631"/>
        <end position="646"/>
    </location>
</feature>
<evidence type="ECO:0000256" key="1">
    <source>
        <dbReference type="SAM" id="MobiDB-lite"/>
    </source>
</evidence>